<dbReference type="NCBIfam" id="TIGR01670">
    <property type="entry name" value="KdsC-phosphatas"/>
    <property type="match status" value="1"/>
</dbReference>
<keyword evidence="16" id="KW-1185">Reference proteome</keyword>
<dbReference type="Gene3D" id="3.40.50.1000">
    <property type="entry name" value="HAD superfamily/HAD-like"/>
    <property type="match status" value="1"/>
</dbReference>
<dbReference type="EMBL" id="LT960614">
    <property type="protein sequence ID" value="SON54436.1"/>
    <property type="molecule type" value="Genomic_DNA"/>
</dbReference>
<dbReference type="InterPro" id="IPR003329">
    <property type="entry name" value="Cytidylyl_trans"/>
</dbReference>
<gene>
    <name evidence="15" type="primary">kdsC</name>
    <name evidence="15" type="ORF">HDIA_0895</name>
</gene>
<dbReference type="KEGG" id="hdi:HDIA_0895"/>
<keyword evidence="13" id="KW-0460">Magnesium</keyword>
<dbReference type="AlphaFoldDB" id="A0A2C9D2E5"/>
<comment type="catalytic activity">
    <reaction evidence="1">
        <text>3-deoxy-alpha-D-manno-2-octulosonate-8-phosphate + H2O = 3-deoxy-alpha-D-manno-oct-2-ulosonate + phosphate</text>
        <dbReference type="Rhea" id="RHEA:11500"/>
        <dbReference type="ChEBI" id="CHEBI:15377"/>
        <dbReference type="ChEBI" id="CHEBI:43474"/>
        <dbReference type="ChEBI" id="CHEBI:85985"/>
        <dbReference type="ChEBI" id="CHEBI:85986"/>
        <dbReference type="EC" id="3.1.3.45"/>
    </reaction>
</comment>
<comment type="cofactor">
    <cofactor evidence="3">
        <name>Mg(2+)</name>
        <dbReference type="ChEBI" id="CHEBI:18420"/>
    </cofactor>
</comment>
<sequence length="389" mass="42232">MTVVALIPARGGSKSIPRKNIRPIAGRPLIAHAAIAAHEAAGVDEVVIATDDDEIASVVLGLGLERLRVFLRSAETATDTASTESVIDNYLQHESPSSIVLMQCTSPLTTAEDIDGALRRMAEQGADSLVTVARQKRFFWSLADDGSASPVNYDPRHRPRRQEFDGQLVENGAFYIFSAQGYRASGCRLHGRVAAYEMAPETLTEIDEPEDWLVVEKLLTSRQTHSLADRARKIRVVLADVDGVLTDAGMYYSEAGDELKRFNTRDGAGFSFLREAGIVTGIVTRENTRLVARRAEKLKLDIVVQGASDKRRAIEALAGHHLIHLDEIAYIGDDVYDLEALQHVGLSACPADAVPSVRHAVHHVCAARGGEGAVRELADLILAARRTGS</sequence>
<dbReference type="FunFam" id="3.40.50.1000:FF:000029">
    <property type="entry name" value="3-deoxy-D-manno-octulosonate 8-phosphate phosphatase KdsC"/>
    <property type="match status" value="1"/>
</dbReference>
<dbReference type="SFLD" id="SFLDG01138">
    <property type="entry name" value="C1.6.2:_Deoxy-d-mannose-octulo"/>
    <property type="match status" value="1"/>
</dbReference>
<dbReference type="InterPro" id="IPR036412">
    <property type="entry name" value="HAD-like_sf"/>
</dbReference>
<dbReference type="SFLD" id="SFLDG01136">
    <property type="entry name" value="C1.6:_Phosphoserine_Phosphatas"/>
    <property type="match status" value="1"/>
</dbReference>
<organism evidence="15 16">
    <name type="scientific">Hartmannibacter diazotrophicus</name>
    <dbReference type="NCBI Taxonomy" id="1482074"/>
    <lineage>
        <taxon>Bacteria</taxon>
        <taxon>Pseudomonadati</taxon>
        <taxon>Pseudomonadota</taxon>
        <taxon>Alphaproteobacteria</taxon>
        <taxon>Hyphomicrobiales</taxon>
        <taxon>Pleomorphomonadaceae</taxon>
        <taxon>Hartmannibacter</taxon>
    </lineage>
</organism>
<dbReference type="OrthoDB" id="9805604at2"/>
<keyword evidence="12 15" id="KW-0378">Hydrolase</keyword>
<dbReference type="Proteomes" id="UP000223606">
    <property type="component" value="Chromosome 1"/>
</dbReference>
<evidence type="ECO:0000256" key="7">
    <source>
        <dbReference type="ARBA" id="ARBA00011881"/>
    </source>
</evidence>
<dbReference type="InterPro" id="IPR029044">
    <property type="entry name" value="Nucleotide-diphossugar_trans"/>
</dbReference>
<dbReference type="CDD" id="cd02513">
    <property type="entry name" value="CMP-NeuAc_Synthase"/>
    <property type="match status" value="1"/>
</dbReference>
<dbReference type="InterPro" id="IPR023214">
    <property type="entry name" value="HAD_sf"/>
</dbReference>
<evidence type="ECO:0000256" key="9">
    <source>
        <dbReference type="ARBA" id="ARBA00013066"/>
    </source>
</evidence>
<dbReference type="GO" id="GO:0019143">
    <property type="term" value="F:3-deoxy-manno-octulosonate-8-phosphatase activity"/>
    <property type="evidence" value="ECO:0007669"/>
    <property type="project" value="UniProtKB-EC"/>
</dbReference>
<evidence type="ECO:0000256" key="3">
    <source>
        <dbReference type="ARBA" id="ARBA00001946"/>
    </source>
</evidence>
<evidence type="ECO:0000313" key="16">
    <source>
        <dbReference type="Proteomes" id="UP000223606"/>
    </source>
</evidence>
<comment type="catalytic activity">
    <reaction evidence="2">
        <text>an N-acylneuraminate + CTP = a CMP-N-acyl-beta-neuraminate + diphosphate</text>
        <dbReference type="Rhea" id="RHEA:11344"/>
        <dbReference type="ChEBI" id="CHEBI:33019"/>
        <dbReference type="ChEBI" id="CHEBI:37563"/>
        <dbReference type="ChEBI" id="CHEBI:60073"/>
        <dbReference type="ChEBI" id="CHEBI:68671"/>
        <dbReference type="EC" id="2.7.7.43"/>
    </reaction>
</comment>
<evidence type="ECO:0000256" key="5">
    <source>
        <dbReference type="ARBA" id="ARBA00005893"/>
    </source>
</evidence>
<comment type="subunit">
    <text evidence="7">Homotetramer.</text>
</comment>
<dbReference type="Gene3D" id="3.90.550.10">
    <property type="entry name" value="Spore Coat Polysaccharide Biosynthesis Protein SpsA, Chain A"/>
    <property type="match status" value="1"/>
</dbReference>
<reference evidence="16" key="1">
    <citation type="submission" date="2017-09" db="EMBL/GenBank/DDBJ databases">
        <title>Genome sequence of Nannocystis excedens DSM 71.</title>
        <authorList>
            <person name="Blom J."/>
        </authorList>
    </citation>
    <scope>NUCLEOTIDE SEQUENCE [LARGE SCALE GENOMIC DNA]</scope>
    <source>
        <strain evidence="16">type strain: E19</strain>
    </source>
</reference>
<dbReference type="GO" id="GO:0008781">
    <property type="term" value="F:N-acylneuraminate cytidylyltransferase activity"/>
    <property type="evidence" value="ECO:0007669"/>
    <property type="project" value="UniProtKB-EC"/>
</dbReference>
<dbReference type="InterPro" id="IPR010023">
    <property type="entry name" value="KdsC_fam"/>
</dbReference>
<dbReference type="UniPathway" id="UPA00628"/>
<dbReference type="PANTHER" id="PTHR21485:SF3">
    <property type="entry name" value="N-ACYLNEURAMINATE CYTIDYLYLTRANSFERASE"/>
    <property type="match status" value="1"/>
</dbReference>
<evidence type="ECO:0000256" key="13">
    <source>
        <dbReference type="ARBA" id="ARBA00022842"/>
    </source>
</evidence>
<dbReference type="EC" id="2.7.7.43" evidence="8"/>
<dbReference type="SUPFAM" id="SSF56784">
    <property type="entry name" value="HAD-like"/>
    <property type="match status" value="1"/>
</dbReference>
<dbReference type="PANTHER" id="PTHR21485">
    <property type="entry name" value="HAD SUPERFAMILY MEMBERS CMAS AND KDSC"/>
    <property type="match status" value="1"/>
</dbReference>
<evidence type="ECO:0000256" key="12">
    <source>
        <dbReference type="ARBA" id="ARBA00022801"/>
    </source>
</evidence>
<dbReference type="CDD" id="cd01630">
    <property type="entry name" value="HAD_KDO-like"/>
    <property type="match status" value="1"/>
</dbReference>
<dbReference type="InterPro" id="IPR050793">
    <property type="entry name" value="CMP-NeuNAc_synthase"/>
</dbReference>
<evidence type="ECO:0000256" key="14">
    <source>
        <dbReference type="ARBA" id="ARBA00031051"/>
    </source>
</evidence>
<dbReference type="SUPFAM" id="SSF53448">
    <property type="entry name" value="Nucleotide-diphospho-sugar transferases"/>
    <property type="match status" value="1"/>
</dbReference>
<evidence type="ECO:0000256" key="8">
    <source>
        <dbReference type="ARBA" id="ARBA00012491"/>
    </source>
</evidence>
<evidence type="ECO:0000256" key="6">
    <source>
        <dbReference type="ARBA" id="ARBA00010726"/>
    </source>
</evidence>
<comment type="similarity">
    <text evidence="5">Belongs to the KdsC family.</text>
</comment>
<dbReference type="Pfam" id="PF08282">
    <property type="entry name" value="Hydrolase_3"/>
    <property type="match status" value="1"/>
</dbReference>
<name>A0A2C9D2E5_9HYPH</name>
<evidence type="ECO:0000256" key="4">
    <source>
        <dbReference type="ARBA" id="ARBA00005141"/>
    </source>
</evidence>
<proteinExistence type="inferred from homology"/>
<dbReference type="GO" id="GO:0006054">
    <property type="term" value="P:N-acetylneuraminate metabolic process"/>
    <property type="evidence" value="ECO:0007669"/>
    <property type="project" value="UniProtKB-UniPathway"/>
</dbReference>
<evidence type="ECO:0000256" key="10">
    <source>
        <dbReference type="ARBA" id="ARBA00020092"/>
    </source>
</evidence>
<dbReference type="EC" id="3.1.3.45" evidence="9"/>
<dbReference type="GO" id="GO:0046872">
    <property type="term" value="F:metal ion binding"/>
    <property type="evidence" value="ECO:0007669"/>
    <property type="project" value="UniProtKB-KW"/>
</dbReference>
<evidence type="ECO:0000256" key="1">
    <source>
        <dbReference type="ARBA" id="ARBA00000898"/>
    </source>
</evidence>
<evidence type="ECO:0000256" key="2">
    <source>
        <dbReference type="ARBA" id="ARBA00001862"/>
    </source>
</evidence>
<accession>A0A2C9D2E5</accession>
<comment type="similarity">
    <text evidence="6">Belongs to the CMP-NeuNAc synthase family.</text>
</comment>
<evidence type="ECO:0000313" key="15">
    <source>
        <dbReference type="EMBL" id="SON54436.1"/>
    </source>
</evidence>
<dbReference type="RefSeq" id="WP_099554760.1">
    <property type="nucleotide sequence ID" value="NZ_LT960614.1"/>
</dbReference>
<dbReference type="SFLD" id="SFLDS00003">
    <property type="entry name" value="Haloacid_Dehalogenase"/>
    <property type="match status" value="1"/>
</dbReference>
<keyword evidence="11" id="KW-0479">Metal-binding</keyword>
<comment type="pathway">
    <text evidence="4">Amino-sugar metabolism; N-acetylneuraminate metabolism.</text>
</comment>
<protein>
    <recommendedName>
        <fullName evidence="10">3-deoxy-D-manno-octulosonate 8-phosphate phosphatase KdsC</fullName>
        <ecNumber evidence="8">2.7.7.43</ecNumber>
        <ecNumber evidence="9">3.1.3.45</ecNumber>
    </recommendedName>
    <alternativeName>
        <fullName evidence="14">KDO 8-P phosphatase</fullName>
    </alternativeName>
</protein>
<evidence type="ECO:0000256" key="11">
    <source>
        <dbReference type="ARBA" id="ARBA00022723"/>
    </source>
</evidence>
<dbReference type="Pfam" id="PF02348">
    <property type="entry name" value="CTP_transf_3"/>
    <property type="match status" value="1"/>
</dbReference>